<sequence length="176" mass="20364">MEELAVGTRVDHPRYGEGIVSKNKITSYEIFFERGGKMEITKRNEDLEVIEAPEEKPKNSLTLNEVEKVLRFVLEEQSALQEIVPLGEKWMGGNMLLQPANLSLKPKEIPIENFFHKIVMLRDRLRVLEQNINSHPVLTDEEKVNMQQYITRIYGSLTTFNILFADKDHYFVGAKS</sequence>
<evidence type="ECO:0000313" key="1">
    <source>
        <dbReference type="EMBL" id="BBE16540.1"/>
    </source>
</evidence>
<dbReference type="Proteomes" id="UP001193389">
    <property type="component" value="Chromosome"/>
</dbReference>
<gene>
    <name evidence="1" type="ORF">AQPE_0680</name>
</gene>
<accession>A0A5K7S4X9</accession>
<protein>
    <submittedName>
        <fullName evidence="1">Uncharacterized protein</fullName>
    </submittedName>
</protein>
<dbReference type="EMBL" id="AP018694">
    <property type="protein sequence ID" value="BBE16540.1"/>
    <property type="molecule type" value="Genomic_DNA"/>
</dbReference>
<dbReference type="AlphaFoldDB" id="A0A5K7S4X9"/>
<organism evidence="1 2">
    <name type="scientific">Aquipluma nitroreducens</name>
    <dbReference type="NCBI Taxonomy" id="2010828"/>
    <lineage>
        <taxon>Bacteria</taxon>
        <taxon>Pseudomonadati</taxon>
        <taxon>Bacteroidota</taxon>
        <taxon>Bacteroidia</taxon>
        <taxon>Marinilabiliales</taxon>
        <taxon>Prolixibacteraceae</taxon>
        <taxon>Aquipluma</taxon>
    </lineage>
</organism>
<evidence type="ECO:0000313" key="2">
    <source>
        <dbReference type="Proteomes" id="UP001193389"/>
    </source>
</evidence>
<keyword evidence="2" id="KW-1185">Reference proteome</keyword>
<name>A0A5K7S4X9_9BACT</name>
<dbReference type="KEGG" id="anf:AQPE_0680"/>
<reference evidence="1" key="1">
    <citation type="journal article" date="2020" name="Int. J. Syst. Evol. Microbiol.">
        <title>Aquipluma nitroreducens gen. nov. sp. nov., a novel facultatively anaerobic bacterium isolated from a freshwater lake.</title>
        <authorList>
            <person name="Watanabe M."/>
            <person name="Kojima H."/>
            <person name="Fukui M."/>
        </authorList>
    </citation>
    <scope>NUCLEOTIDE SEQUENCE</scope>
    <source>
        <strain evidence="1">MeG22</strain>
    </source>
</reference>
<proteinExistence type="predicted"/>
<dbReference type="RefSeq" id="WP_318349605.1">
    <property type="nucleotide sequence ID" value="NZ_AP018694.1"/>
</dbReference>